<evidence type="ECO:0000256" key="11">
    <source>
        <dbReference type="PROSITE-ProRule" id="PRU00042"/>
    </source>
</evidence>
<evidence type="ECO:0000313" key="15">
    <source>
        <dbReference type="Proteomes" id="UP000178912"/>
    </source>
</evidence>
<evidence type="ECO:0000256" key="7">
    <source>
        <dbReference type="ARBA" id="ARBA00023125"/>
    </source>
</evidence>
<dbReference type="PROSITE" id="PS00028">
    <property type="entry name" value="ZINC_FINGER_C2H2_1"/>
    <property type="match status" value="4"/>
</dbReference>
<dbReference type="OrthoDB" id="427030at2759"/>
<dbReference type="Pfam" id="PF00096">
    <property type="entry name" value="zf-C2H2"/>
    <property type="match status" value="4"/>
</dbReference>
<evidence type="ECO:0000259" key="13">
    <source>
        <dbReference type="PROSITE" id="PS50157"/>
    </source>
</evidence>
<proteinExistence type="predicted"/>
<dbReference type="GO" id="GO:0000978">
    <property type="term" value="F:RNA polymerase II cis-regulatory region sequence-specific DNA binding"/>
    <property type="evidence" value="ECO:0007669"/>
    <property type="project" value="TreeGrafter"/>
</dbReference>
<keyword evidence="2" id="KW-0479">Metal-binding</keyword>
<evidence type="ECO:0000256" key="6">
    <source>
        <dbReference type="ARBA" id="ARBA00023015"/>
    </source>
</evidence>
<keyword evidence="9" id="KW-0804">Transcription</keyword>
<evidence type="ECO:0000256" key="4">
    <source>
        <dbReference type="ARBA" id="ARBA00022771"/>
    </source>
</evidence>
<keyword evidence="10" id="KW-0539">Nucleus</keyword>
<feature type="compositionally biased region" description="Polar residues" evidence="12">
    <location>
        <begin position="503"/>
        <end position="513"/>
    </location>
</feature>
<gene>
    <name evidence="14" type="ORF">RAG0_11760</name>
</gene>
<dbReference type="Gene3D" id="3.30.160.60">
    <property type="entry name" value="Classic Zinc Finger"/>
    <property type="match status" value="4"/>
</dbReference>
<evidence type="ECO:0000256" key="5">
    <source>
        <dbReference type="ARBA" id="ARBA00022833"/>
    </source>
</evidence>
<dbReference type="InterPro" id="IPR013087">
    <property type="entry name" value="Znf_C2H2_type"/>
</dbReference>
<evidence type="ECO:0000256" key="12">
    <source>
        <dbReference type="SAM" id="MobiDB-lite"/>
    </source>
</evidence>
<evidence type="ECO:0000256" key="2">
    <source>
        <dbReference type="ARBA" id="ARBA00022723"/>
    </source>
</evidence>
<dbReference type="PANTHER" id="PTHR14003">
    <property type="entry name" value="TRANSCRIPTIONAL REPRESSOR PROTEIN YY"/>
    <property type="match status" value="1"/>
</dbReference>
<evidence type="ECO:0000256" key="1">
    <source>
        <dbReference type="ARBA" id="ARBA00004123"/>
    </source>
</evidence>
<evidence type="ECO:0000256" key="9">
    <source>
        <dbReference type="ARBA" id="ARBA00023163"/>
    </source>
</evidence>
<keyword evidence="5" id="KW-0862">Zinc</keyword>
<evidence type="ECO:0000256" key="8">
    <source>
        <dbReference type="ARBA" id="ARBA00023159"/>
    </source>
</evidence>
<feature type="region of interest" description="Disordered" evidence="12">
    <location>
        <begin position="1"/>
        <end position="22"/>
    </location>
</feature>
<dbReference type="GO" id="GO:0008270">
    <property type="term" value="F:zinc ion binding"/>
    <property type="evidence" value="ECO:0007669"/>
    <property type="project" value="UniProtKB-KW"/>
</dbReference>
<comment type="subcellular location">
    <subcellularLocation>
        <location evidence="1">Nucleus</location>
    </subcellularLocation>
</comment>
<evidence type="ECO:0000256" key="3">
    <source>
        <dbReference type="ARBA" id="ARBA00022737"/>
    </source>
</evidence>
<dbReference type="Proteomes" id="UP000178912">
    <property type="component" value="Unassembled WGS sequence"/>
</dbReference>
<dbReference type="FunFam" id="3.30.160.60:FF:002343">
    <property type="entry name" value="Zinc finger protein 33A"/>
    <property type="match status" value="1"/>
</dbReference>
<feature type="region of interest" description="Disordered" evidence="12">
    <location>
        <begin position="480"/>
        <end position="540"/>
    </location>
</feature>
<dbReference type="AlphaFoldDB" id="A0A1E1L5N1"/>
<sequence length="540" mass="59485">MGQITGQGWGRWPEQNPQHSNQTFYSMDISGNVQSYDPRAASSAVTSRTIMAPHYGPAQTYSAAPSQNMVVTQQQHQHNPFSYGGYSAPPTNILVPSFNNCNFIQQRPLPRLMQVDDHVNRQQVSYPRVSRPGFIEEYHSQSPSLRSEPMWPSPTVGSVHHSTGTKNSPALSSSQEIDYKTEVDTLMKAIQAKPQTTEAQAVSPPAQITSVAGAFRTPLSTLSTNQVGMYAPGEEMKDKLTQKSSQDSSDCSKNSKKRYQCKIANCRKSFYQKTHLDIHERSHTGVKPYACTEPGCGRAFSQLGNLKTHERRHSGERPYGCEICGKRFAQRGNVRAHKITHDKVKPFPCRLDDCSKYFTQLGNLKSHQNKFHKDTIRNLTAKFASIKEGDFVHAADKELWQYFANLYKNSNKGIKGRGKDRKVGSTSASSSLNAGMRSLCVGQRGFGMAGSGRGHLDNGIHIGMDVGMNIHIDMAGHVVGRSDGHGHGHGHGPQYHMYDVDDASQSGSGSSVGNYDDAPSDGYESQGSSGHDMSFGDRMY</sequence>
<feature type="domain" description="C2H2-type" evidence="13">
    <location>
        <begin position="289"/>
        <end position="318"/>
    </location>
</feature>
<protein>
    <recommendedName>
        <fullName evidence="13">C2H2-type domain-containing protein</fullName>
    </recommendedName>
</protein>
<reference evidence="15" key="1">
    <citation type="submission" date="2016-03" db="EMBL/GenBank/DDBJ databases">
        <authorList>
            <person name="Guldener U."/>
        </authorList>
    </citation>
    <scope>NUCLEOTIDE SEQUENCE [LARGE SCALE GENOMIC DNA]</scope>
    <source>
        <strain evidence="15">04CH-RAC-A.6.1</strain>
    </source>
</reference>
<dbReference type="EMBL" id="FJUX01000080">
    <property type="protein sequence ID" value="CZT05829.1"/>
    <property type="molecule type" value="Genomic_DNA"/>
</dbReference>
<name>A0A1E1L5N1_9HELO</name>
<accession>A0A1E1L5N1</accession>
<organism evidence="14 15">
    <name type="scientific">Rhynchosporium agropyri</name>
    <dbReference type="NCBI Taxonomy" id="914238"/>
    <lineage>
        <taxon>Eukaryota</taxon>
        <taxon>Fungi</taxon>
        <taxon>Dikarya</taxon>
        <taxon>Ascomycota</taxon>
        <taxon>Pezizomycotina</taxon>
        <taxon>Leotiomycetes</taxon>
        <taxon>Helotiales</taxon>
        <taxon>Ploettnerulaceae</taxon>
        <taxon>Rhynchosporium</taxon>
    </lineage>
</organism>
<dbReference type="InterPro" id="IPR036236">
    <property type="entry name" value="Znf_C2H2_sf"/>
</dbReference>
<evidence type="ECO:0000313" key="14">
    <source>
        <dbReference type="EMBL" id="CZT05829.1"/>
    </source>
</evidence>
<dbReference type="GO" id="GO:0000785">
    <property type="term" value="C:chromatin"/>
    <property type="evidence" value="ECO:0007669"/>
    <property type="project" value="TreeGrafter"/>
</dbReference>
<dbReference type="GO" id="GO:0000981">
    <property type="term" value="F:DNA-binding transcription factor activity, RNA polymerase II-specific"/>
    <property type="evidence" value="ECO:0007669"/>
    <property type="project" value="TreeGrafter"/>
</dbReference>
<evidence type="ECO:0000256" key="10">
    <source>
        <dbReference type="ARBA" id="ARBA00023242"/>
    </source>
</evidence>
<keyword evidence="6" id="KW-0805">Transcription regulation</keyword>
<keyword evidence="15" id="KW-1185">Reference proteome</keyword>
<feature type="domain" description="C2H2-type" evidence="13">
    <location>
        <begin position="319"/>
        <end position="346"/>
    </location>
</feature>
<dbReference type="FunFam" id="3.30.160.60:FF:000110">
    <property type="entry name" value="Zinc finger protein-like"/>
    <property type="match status" value="1"/>
</dbReference>
<dbReference type="GO" id="GO:0005667">
    <property type="term" value="C:transcription regulator complex"/>
    <property type="evidence" value="ECO:0007669"/>
    <property type="project" value="TreeGrafter"/>
</dbReference>
<feature type="compositionally biased region" description="Polar residues" evidence="12">
    <location>
        <begin position="160"/>
        <end position="175"/>
    </location>
</feature>
<dbReference type="PANTHER" id="PTHR14003:SF24">
    <property type="entry name" value="ZINC FINGER PROTEIN 410"/>
    <property type="match status" value="1"/>
</dbReference>
<keyword evidence="7" id="KW-0238">DNA-binding</keyword>
<dbReference type="SUPFAM" id="SSF57667">
    <property type="entry name" value="beta-beta-alpha zinc fingers"/>
    <property type="match status" value="2"/>
</dbReference>
<dbReference type="SMART" id="SM00355">
    <property type="entry name" value="ZnF_C2H2"/>
    <property type="match status" value="4"/>
</dbReference>
<feature type="region of interest" description="Disordered" evidence="12">
    <location>
        <begin position="139"/>
        <end position="175"/>
    </location>
</feature>
<keyword evidence="8" id="KW-0010">Activator</keyword>
<keyword evidence="4 11" id="KW-0863">Zinc-finger</keyword>
<keyword evidence="3" id="KW-0677">Repeat</keyword>
<feature type="domain" description="C2H2-type" evidence="13">
    <location>
        <begin position="259"/>
        <end position="288"/>
    </location>
</feature>
<feature type="domain" description="C2H2-type" evidence="13">
    <location>
        <begin position="347"/>
        <end position="372"/>
    </location>
</feature>
<dbReference type="PROSITE" id="PS50157">
    <property type="entry name" value="ZINC_FINGER_C2H2_2"/>
    <property type="match status" value="4"/>
</dbReference>